<dbReference type="Proteomes" id="UP000064715">
    <property type="component" value="Unassembled WGS sequence"/>
</dbReference>
<organism evidence="2 3">
    <name type="scientific">Enterobacter genomosp. O</name>
    <dbReference type="NCBI Taxonomy" id="2364150"/>
    <lineage>
        <taxon>Bacteria</taxon>
        <taxon>Pseudomonadati</taxon>
        <taxon>Pseudomonadota</taxon>
        <taxon>Gammaproteobacteria</taxon>
        <taxon>Enterobacterales</taxon>
        <taxon>Enterobacteriaceae</taxon>
        <taxon>Enterobacter</taxon>
        <taxon>Enterobacter cloacae complex</taxon>
        <taxon>Enterobacter cloacae complex clade O</taxon>
    </lineage>
</organism>
<dbReference type="AlphaFoldDB" id="A0A0X4ETC2"/>
<keyword evidence="3" id="KW-1185">Reference proteome</keyword>
<gene>
    <name evidence="2" type="ORF">AWI28_12975</name>
</gene>
<comment type="caution">
    <text evidence="2">The sequence shown here is derived from an EMBL/GenBank/DDBJ whole genome shotgun (WGS) entry which is preliminary data.</text>
</comment>
<dbReference type="InterPro" id="IPR056133">
    <property type="entry name" value="DUF7716"/>
</dbReference>
<dbReference type="RefSeq" id="WP_045293322.1">
    <property type="nucleotide sequence ID" value="NZ_LRCR01000009.1"/>
</dbReference>
<evidence type="ECO:0000259" key="1">
    <source>
        <dbReference type="Pfam" id="PF24832"/>
    </source>
</evidence>
<accession>A0A0X4ETC2</accession>
<dbReference type="EMBL" id="LRCR01000009">
    <property type="protein sequence ID" value="KUQ84908.1"/>
    <property type="molecule type" value="Genomic_DNA"/>
</dbReference>
<dbReference type="Pfam" id="PF24832">
    <property type="entry name" value="DUF7716"/>
    <property type="match status" value="1"/>
</dbReference>
<name>A0A0X4ETC2_9ENTR</name>
<sequence>MSQLEYRKAYSLDDLISKLMGGYTLDNFCVYTKEYESSARADLVCYLEGYPVISDDDEEVYPEFVVDNSLELFFYGDQFLDVLRNISVQREKPSIEDFIAGLNFYLENDNFIDL</sequence>
<protein>
    <recommendedName>
        <fullName evidence="1">DUF7716 domain-containing protein</fullName>
    </recommendedName>
</protein>
<evidence type="ECO:0000313" key="2">
    <source>
        <dbReference type="EMBL" id="KUQ84908.1"/>
    </source>
</evidence>
<feature type="domain" description="DUF7716" evidence="1">
    <location>
        <begin position="54"/>
        <end position="113"/>
    </location>
</feature>
<dbReference type="OrthoDB" id="2082227at2"/>
<proteinExistence type="predicted"/>
<evidence type="ECO:0000313" key="3">
    <source>
        <dbReference type="Proteomes" id="UP000064715"/>
    </source>
</evidence>
<reference evidence="3" key="1">
    <citation type="submission" date="2016-01" db="EMBL/GenBank/DDBJ databases">
        <title>WGS of SAMN04407783.</title>
        <authorList>
            <person name="Adams M."/>
            <person name="Sutton G."/>
            <person name="Nelson K."/>
            <person name="Thaden J."/>
            <person name="Fowler V."/>
            <person name="Mccorrison J."/>
            <person name="Sanka R."/>
            <person name="Brinkac L."/>
            <person name="Nierman W."/>
        </authorList>
    </citation>
    <scope>NUCLEOTIDE SEQUENCE [LARGE SCALE GENOMIC DNA]</scope>
    <source>
        <strain evidence="3">GN04363</strain>
    </source>
</reference>